<dbReference type="Proteomes" id="UP000829401">
    <property type="component" value="Chromosome"/>
</dbReference>
<proteinExistence type="predicted"/>
<accession>A0A9E6ZII4</accession>
<sequence length="104" mass="11802">MSERSNSDRSVVNFEFETFTPSDFEGHQNLDNPSVRGYLVYNDGRKDFGFGTFGMSDTYTIDYDVLNQIKAKHPAFMKEIVEQGGFNINGVWHEVNGDGDLISH</sequence>
<accession>T0CZD7</accession>
<keyword evidence="2" id="KW-1185">Reference proteome</keyword>
<dbReference type="EMBL" id="CP080467">
    <property type="protein sequence ID" value="UNO50327.1"/>
    <property type="molecule type" value="Genomic_DNA"/>
</dbReference>
<name>T0CZD7_ALIAG</name>
<evidence type="ECO:0000313" key="2">
    <source>
        <dbReference type="Proteomes" id="UP000829401"/>
    </source>
</evidence>
<dbReference type="OrthoDB" id="2376877at2"/>
<organism evidence="1 2">
    <name type="scientific">Alicyclobacillus acidoterrestris (strain ATCC 49025 / DSM 3922 / CIP 106132 / NCIMB 13137 / GD3B)</name>
    <dbReference type="NCBI Taxonomy" id="1356854"/>
    <lineage>
        <taxon>Bacteria</taxon>
        <taxon>Bacillati</taxon>
        <taxon>Bacillota</taxon>
        <taxon>Bacilli</taxon>
        <taxon>Bacillales</taxon>
        <taxon>Alicyclobacillaceae</taxon>
        <taxon>Alicyclobacillus</taxon>
    </lineage>
</organism>
<dbReference type="AlphaFoldDB" id="T0CZD7"/>
<dbReference type="RefSeq" id="WP_021297152.1">
    <property type="nucleotide sequence ID" value="NZ_AURB01000145.1"/>
</dbReference>
<dbReference type="KEGG" id="aaco:K1I37_07585"/>
<reference evidence="2" key="1">
    <citation type="journal article" date="2022" name="G3 (Bethesda)">
        <title>Unveiling the complete genome sequence of Alicyclobacillus acidoterrestris DSM 3922T, a taint-producing strain.</title>
        <authorList>
            <person name="Leonardo I.C."/>
            <person name="Barreto Crespo M.T."/>
            <person name="Gaspar F.B."/>
        </authorList>
    </citation>
    <scope>NUCLEOTIDE SEQUENCE [LARGE SCALE GENOMIC DNA]</scope>
    <source>
        <strain evidence="2">DSM 3922</strain>
    </source>
</reference>
<evidence type="ECO:0000313" key="1">
    <source>
        <dbReference type="EMBL" id="UNO50327.1"/>
    </source>
</evidence>
<gene>
    <name evidence="1" type="ORF">K1I37_07585</name>
</gene>
<protein>
    <submittedName>
        <fullName evidence="1">Uncharacterized protein</fullName>
    </submittedName>
</protein>